<evidence type="ECO:0000256" key="8">
    <source>
        <dbReference type="SAM" id="Phobius"/>
    </source>
</evidence>
<feature type="transmembrane region" description="Helical" evidence="8">
    <location>
        <begin position="63"/>
        <end position="84"/>
    </location>
</feature>
<evidence type="ECO:0008006" key="11">
    <source>
        <dbReference type="Google" id="ProtNLM"/>
    </source>
</evidence>
<keyword evidence="6 8" id="KW-1133">Transmembrane helix</keyword>
<dbReference type="RefSeq" id="WP_048531353.1">
    <property type="nucleotide sequence ID" value="NZ_CATLQZ010000025.1"/>
</dbReference>
<feature type="transmembrane region" description="Helical" evidence="8">
    <location>
        <begin position="229"/>
        <end position="249"/>
    </location>
</feature>
<dbReference type="AlphaFoldDB" id="A0A975ZM17"/>
<feature type="transmembrane region" description="Helical" evidence="8">
    <location>
        <begin position="127"/>
        <end position="149"/>
    </location>
</feature>
<dbReference type="InterPro" id="IPR038770">
    <property type="entry name" value="Na+/solute_symporter_sf"/>
</dbReference>
<comment type="subcellular location">
    <subcellularLocation>
        <location evidence="1">Cell membrane</location>
        <topology evidence="1">Multi-pass membrane protein</topology>
    </subcellularLocation>
</comment>
<dbReference type="GeneID" id="80816881"/>
<dbReference type="GO" id="GO:0005886">
    <property type="term" value="C:plasma membrane"/>
    <property type="evidence" value="ECO:0007669"/>
    <property type="project" value="UniProtKB-SubCell"/>
</dbReference>
<feature type="transmembrane region" description="Helical" evidence="8">
    <location>
        <begin position="199"/>
        <end position="217"/>
    </location>
</feature>
<evidence type="ECO:0000256" key="7">
    <source>
        <dbReference type="ARBA" id="ARBA00023136"/>
    </source>
</evidence>
<evidence type="ECO:0000313" key="9">
    <source>
        <dbReference type="EMBL" id="SEI77502.1"/>
    </source>
</evidence>
<evidence type="ECO:0000256" key="1">
    <source>
        <dbReference type="ARBA" id="ARBA00004651"/>
    </source>
</evidence>
<dbReference type="Gene3D" id="1.20.1530.20">
    <property type="match status" value="1"/>
</dbReference>
<evidence type="ECO:0000313" key="10">
    <source>
        <dbReference type="Proteomes" id="UP000182932"/>
    </source>
</evidence>
<name>A0A975ZM17_9RHOB</name>
<reference evidence="9 10" key="1">
    <citation type="submission" date="2016-10" db="EMBL/GenBank/DDBJ databases">
        <authorList>
            <person name="Varghese N."/>
            <person name="Submissions S."/>
        </authorList>
    </citation>
    <scope>NUCLEOTIDE SEQUENCE [LARGE SCALE GENOMIC DNA]</scope>
    <source>
        <strain evidence="9 10">FF3</strain>
    </source>
</reference>
<protein>
    <recommendedName>
        <fullName evidence="11">Malonate transporter</fullName>
    </recommendedName>
</protein>
<evidence type="ECO:0000256" key="3">
    <source>
        <dbReference type="ARBA" id="ARBA00022448"/>
    </source>
</evidence>
<keyword evidence="4" id="KW-1003">Cell membrane</keyword>
<keyword evidence="3" id="KW-0813">Transport</keyword>
<gene>
    <name evidence="9" type="ORF">SAMN04487940_10211</name>
</gene>
<feature type="transmembrane region" description="Helical" evidence="8">
    <location>
        <begin position="96"/>
        <end position="115"/>
    </location>
</feature>
<feature type="transmembrane region" description="Helical" evidence="8">
    <location>
        <begin position="7"/>
        <end position="27"/>
    </location>
</feature>
<keyword evidence="5 8" id="KW-0812">Transmembrane</keyword>
<feature type="transmembrane region" description="Helical" evidence="8">
    <location>
        <begin position="255"/>
        <end position="276"/>
    </location>
</feature>
<dbReference type="InterPro" id="IPR004776">
    <property type="entry name" value="Mem_transp_PIN-like"/>
</dbReference>
<accession>A0A975ZM17</accession>
<keyword evidence="7 8" id="KW-0472">Membrane</keyword>
<proteinExistence type="inferred from homology"/>
<evidence type="ECO:0000256" key="2">
    <source>
        <dbReference type="ARBA" id="ARBA00010145"/>
    </source>
</evidence>
<evidence type="ECO:0000256" key="4">
    <source>
        <dbReference type="ARBA" id="ARBA00022475"/>
    </source>
</evidence>
<keyword evidence="10" id="KW-1185">Reference proteome</keyword>
<evidence type="ECO:0000256" key="6">
    <source>
        <dbReference type="ARBA" id="ARBA00022989"/>
    </source>
</evidence>
<dbReference type="PANTHER" id="PTHR36838:SF3">
    <property type="entry name" value="TRANSPORTER AUXIN EFFLUX CARRIER EC FAMILY"/>
    <property type="match status" value="1"/>
</dbReference>
<dbReference type="EMBL" id="FNYY01000002">
    <property type="protein sequence ID" value="SEI77502.1"/>
    <property type="molecule type" value="Genomic_DNA"/>
</dbReference>
<evidence type="ECO:0000256" key="5">
    <source>
        <dbReference type="ARBA" id="ARBA00022692"/>
    </source>
</evidence>
<organism evidence="9 10">
    <name type="scientific">Marinovum algicola</name>
    <dbReference type="NCBI Taxonomy" id="42444"/>
    <lineage>
        <taxon>Bacteria</taxon>
        <taxon>Pseudomonadati</taxon>
        <taxon>Pseudomonadota</taxon>
        <taxon>Alphaproteobacteria</taxon>
        <taxon>Rhodobacterales</taxon>
        <taxon>Roseobacteraceae</taxon>
        <taxon>Marinovum</taxon>
    </lineage>
</organism>
<comment type="caution">
    <text evidence="9">The sequence shown here is derived from an EMBL/GenBank/DDBJ whole genome shotgun (WGS) entry which is preliminary data.</text>
</comment>
<feature type="transmembrane region" description="Helical" evidence="8">
    <location>
        <begin position="285"/>
        <end position="305"/>
    </location>
</feature>
<feature type="transmembrane region" description="Helical" evidence="8">
    <location>
        <begin position="170"/>
        <end position="193"/>
    </location>
</feature>
<dbReference type="PANTHER" id="PTHR36838">
    <property type="entry name" value="AUXIN EFFLUX CARRIER FAMILY PROTEIN"/>
    <property type="match status" value="1"/>
</dbReference>
<dbReference type="GO" id="GO:0055085">
    <property type="term" value="P:transmembrane transport"/>
    <property type="evidence" value="ECO:0007669"/>
    <property type="project" value="InterPro"/>
</dbReference>
<comment type="similarity">
    <text evidence="2">Belongs to the auxin efflux carrier (TC 2.A.69) family.</text>
</comment>
<dbReference type="Proteomes" id="UP000182932">
    <property type="component" value="Unassembled WGS sequence"/>
</dbReference>
<sequence length="309" mass="33012">MQALLEVILPVFLVIGAGYLAVWRRWISDGAIDGLMDFTQKIAIPVLLFQAISRLDLGAHFDLALLLSFYTGSFTGFVVGLLAGRYVFKRAWEDSVAIGFCCLFANSVMLGIAITESAYGAGALGPNYAIVALHSPFCYGLGITAMEIARSRGTPARQMPAKVLKAMFRNALVIGIMLGFVVNFSGFALPQVATDGIDLVVRAAIPCALFGMGGVMYRYRPDGDFRIIAMVCAVSLILHPTITYTMATITGLSTGALRSAVLTATMAPGINTYVFANMYGVAKRVAASSVLIATGLSILTIWVWLSLLP</sequence>
<dbReference type="Pfam" id="PF03547">
    <property type="entry name" value="Mem_trans"/>
    <property type="match status" value="1"/>
</dbReference>